<organism evidence="9 10">
    <name type="scientific">Benzoatithermus flavus</name>
    <dbReference type="NCBI Taxonomy" id="3108223"/>
    <lineage>
        <taxon>Bacteria</taxon>
        <taxon>Pseudomonadati</taxon>
        <taxon>Pseudomonadota</taxon>
        <taxon>Alphaproteobacteria</taxon>
        <taxon>Geminicoccales</taxon>
        <taxon>Geminicoccaceae</taxon>
        <taxon>Benzoatithermus</taxon>
    </lineage>
</organism>
<gene>
    <name evidence="7 9" type="primary">recO</name>
    <name evidence="9" type="ORF">U1T56_11025</name>
</gene>
<dbReference type="SUPFAM" id="SSF50249">
    <property type="entry name" value="Nucleic acid-binding proteins"/>
    <property type="match status" value="1"/>
</dbReference>
<evidence type="ECO:0000313" key="9">
    <source>
        <dbReference type="EMBL" id="MEK0083687.1"/>
    </source>
</evidence>
<comment type="similarity">
    <text evidence="1 7">Belongs to the RecO family.</text>
</comment>
<reference evidence="9 10" key="1">
    <citation type="submission" date="2024-01" db="EMBL/GenBank/DDBJ databases">
        <title>Multi-omics insights into the function and evolution of sodium benzoate biodegradation pathways in Benzoatithermus flavus gen. nov., sp. nov. from hot spring.</title>
        <authorList>
            <person name="Hu C.-J."/>
            <person name="Li W.-J."/>
        </authorList>
    </citation>
    <scope>NUCLEOTIDE SEQUENCE [LARGE SCALE GENOMIC DNA]</scope>
    <source>
        <strain evidence="9 10">SYSU G07066</strain>
    </source>
</reference>
<keyword evidence="5 7" id="KW-0234">DNA repair</keyword>
<evidence type="ECO:0000256" key="1">
    <source>
        <dbReference type="ARBA" id="ARBA00007452"/>
    </source>
</evidence>
<proteinExistence type="inferred from homology"/>
<dbReference type="HAMAP" id="MF_00201">
    <property type="entry name" value="RecO"/>
    <property type="match status" value="1"/>
</dbReference>
<comment type="caution">
    <text evidence="9">The sequence shown here is derived from an EMBL/GenBank/DDBJ whole genome shotgun (WGS) entry which is preliminary data.</text>
</comment>
<keyword evidence="3 7" id="KW-0227">DNA damage</keyword>
<keyword evidence="10" id="KW-1185">Reference proteome</keyword>
<dbReference type="PANTHER" id="PTHR33991:SF1">
    <property type="entry name" value="DNA REPAIR PROTEIN RECO"/>
    <property type="match status" value="1"/>
</dbReference>
<dbReference type="InterPro" id="IPR003717">
    <property type="entry name" value="RecO"/>
</dbReference>
<dbReference type="NCBIfam" id="TIGR00613">
    <property type="entry name" value="reco"/>
    <property type="match status" value="1"/>
</dbReference>
<dbReference type="InterPro" id="IPR042242">
    <property type="entry name" value="RecO_C"/>
</dbReference>
<evidence type="ECO:0000256" key="2">
    <source>
        <dbReference type="ARBA" id="ARBA00021310"/>
    </source>
</evidence>
<comment type="function">
    <text evidence="7">Involved in DNA repair and RecF pathway recombination.</text>
</comment>
<evidence type="ECO:0000256" key="4">
    <source>
        <dbReference type="ARBA" id="ARBA00023172"/>
    </source>
</evidence>
<dbReference type="RefSeq" id="WP_418159532.1">
    <property type="nucleotide sequence ID" value="NZ_JBBLZC010000009.1"/>
</dbReference>
<feature type="domain" description="DNA replication/recombination mediator RecO N-terminal" evidence="8">
    <location>
        <begin position="17"/>
        <end position="86"/>
    </location>
</feature>
<dbReference type="InterPro" id="IPR012340">
    <property type="entry name" value="NA-bd_OB-fold"/>
</dbReference>
<evidence type="ECO:0000256" key="3">
    <source>
        <dbReference type="ARBA" id="ARBA00022763"/>
    </source>
</evidence>
<evidence type="ECO:0000256" key="5">
    <source>
        <dbReference type="ARBA" id="ARBA00023204"/>
    </source>
</evidence>
<dbReference type="PANTHER" id="PTHR33991">
    <property type="entry name" value="DNA REPAIR PROTEIN RECO"/>
    <property type="match status" value="1"/>
</dbReference>
<dbReference type="Gene3D" id="1.20.1440.120">
    <property type="entry name" value="Recombination protein O, C-terminal domain"/>
    <property type="match status" value="1"/>
</dbReference>
<sequence>MRTTLATTHRTAYLQPMEWHDDGIVLSARPHGETDAILSALTFEHGRHLGLVKGGIGRRARPLLQPGNRLELAWKARLPEHLGLYTLEPVQLCGNRLIDDPWRLAALASATTLLEQSLAEREPHPRLYAGLLKLLDAMLGDPRWLETYVRFELLLLQDLGFALDLERCAATGRAEDLAFVSPRTGRAVSREGAGDLAPRLLPLPPFLLQDVPAMFSDILAGLRLAGHFLAKHVFAPADRPLPAARERLVTLLQEQDQETPE</sequence>
<dbReference type="Pfam" id="PF11967">
    <property type="entry name" value="RecO_N"/>
    <property type="match status" value="1"/>
</dbReference>
<dbReference type="Gene3D" id="2.40.50.140">
    <property type="entry name" value="Nucleic acid-binding proteins"/>
    <property type="match status" value="1"/>
</dbReference>
<dbReference type="InterPro" id="IPR022572">
    <property type="entry name" value="DNA_rep/recomb_RecO_N"/>
</dbReference>
<name>A0ABU8XUQ8_9PROT</name>
<evidence type="ECO:0000256" key="6">
    <source>
        <dbReference type="ARBA" id="ARBA00033409"/>
    </source>
</evidence>
<protein>
    <recommendedName>
        <fullName evidence="2 7">DNA repair protein RecO</fullName>
    </recommendedName>
    <alternativeName>
        <fullName evidence="6 7">Recombination protein O</fullName>
    </alternativeName>
</protein>
<keyword evidence="4 7" id="KW-0233">DNA recombination</keyword>
<evidence type="ECO:0000256" key="7">
    <source>
        <dbReference type="HAMAP-Rule" id="MF_00201"/>
    </source>
</evidence>
<dbReference type="SUPFAM" id="SSF57863">
    <property type="entry name" value="ArfGap/RecO-like zinc finger"/>
    <property type="match status" value="1"/>
</dbReference>
<evidence type="ECO:0000313" key="10">
    <source>
        <dbReference type="Proteomes" id="UP001375743"/>
    </source>
</evidence>
<dbReference type="Proteomes" id="UP001375743">
    <property type="component" value="Unassembled WGS sequence"/>
</dbReference>
<evidence type="ECO:0000259" key="8">
    <source>
        <dbReference type="Pfam" id="PF11967"/>
    </source>
</evidence>
<dbReference type="EMBL" id="JBBLZC010000009">
    <property type="protein sequence ID" value="MEK0083687.1"/>
    <property type="molecule type" value="Genomic_DNA"/>
</dbReference>
<accession>A0ABU8XUQ8</accession>
<dbReference type="InterPro" id="IPR037278">
    <property type="entry name" value="ARFGAP/RecO"/>
</dbReference>
<dbReference type="Pfam" id="PF02565">
    <property type="entry name" value="RecO_C"/>
    <property type="match status" value="1"/>
</dbReference>